<evidence type="ECO:0000256" key="1">
    <source>
        <dbReference type="ARBA" id="ARBA00004489"/>
    </source>
</evidence>
<evidence type="ECO:0000259" key="10">
    <source>
        <dbReference type="PROSITE" id="PS50238"/>
    </source>
</evidence>
<dbReference type="GO" id="GO:0043197">
    <property type="term" value="C:dendritic spine"/>
    <property type="evidence" value="ECO:0007669"/>
    <property type="project" value="UniProtKB-SubCell"/>
</dbReference>
<dbReference type="SUPFAM" id="SSF48065">
    <property type="entry name" value="DBL homology domain (DH-domain)"/>
    <property type="match status" value="1"/>
</dbReference>
<dbReference type="Pfam" id="PF00621">
    <property type="entry name" value="RhoGEF"/>
    <property type="match status" value="1"/>
</dbReference>
<dbReference type="GO" id="GO:0005085">
    <property type="term" value="F:guanyl-nucleotide exchange factor activity"/>
    <property type="evidence" value="ECO:0007669"/>
    <property type="project" value="UniProtKB-KW"/>
</dbReference>
<dbReference type="SUPFAM" id="SSF48350">
    <property type="entry name" value="GTPase activation domain, GAP"/>
    <property type="match status" value="1"/>
</dbReference>
<feature type="region of interest" description="Disordered" evidence="7">
    <location>
        <begin position="397"/>
        <end position="416"/>
    </location>
</feature>
<organism evidence="11 12">
    <name type="scientific">Petrolisthes cinctipes</name>
    <name type="common">Flat porcelain crab</name>
    <dbReference type="NCBI Taxonomy" id="88211"/>
    <lineage>
        <taxon>Eukaryota</taxon>
        <taxon>Metazoa</taxon>
        <taxon>Ecdysozoa</taxon>
        <taxon>Arthropoda</taxon>
        <taxon>Crustacea</taxon>
        <taxon>Multicrustacea</taxon>
        <taxon>Malacostraca</taxon>
        <taxon>Eumalacostraca</taxon>
        <taxon>Eucarida</taxon>
        <taxon>Decapoda</taxon>
        <taxon>Pleocyemata</taxon>
        <taxon>Anomura</taxon>
        <taxon>Galatheoidea</taxon>
        <taxon>Porcellanidae</taxon>
        <taxon>Petrolisthes</taxon>
    </lineage>
</organism>
<sequence>MDCGKDEDSCSRNGGNNEDKCSRNGGKSEDKCSRNGGNNEDKCSRNGGNNEDSCSKSSRKSENSCSRNGGNNEDRCSRHNGKDEDIYLRNSGKGEDVCNGFDGRSEDRVDGYVKDRLVVGVVVGGLPPSDTLNLSDTPDPTYTYGEKKEEKEKQEKKKEEKHEEKKEREEEEEETKEYKGIRREEEGEEKKEKEVEEEEEEEEKKKEKEVEKKKEKEMEEEEEKKKEKEVEDEEDDDDGYNTELPRLLLIASFSNSVTRNQGYNKTMYPSVIKRCDSKSTTTTSTSTNYYISIGSTDEFELCFLEHCLPPTSNCLGFPDQIIPTTSNHLDFPEHCLPPTSNHQGFPEHCLPPTSNHQGFPEHCLPPTSNHIYPMDHLLPTSIPRNLMQHLLSTPNLFSDPPPTSNLFSDPPPTSSHLLPTPNLSGALMERFIPPTNHCDLPEPYLSPTPNHSDFPSTSNHSDFPSTSNHSDFPSTSNRIDFTKRHLPPTPTHSDFPSTSNHSDFPSTSNCSDFPKRHLPPTPTHSDFPSTSNHSDFPSTSNRIDFTKRHLPPTPNHSSSDLQKDCCSNGPIGCAVGECTMGECTVGECTVGECTVGECTVGECTVGECTMGECTVGECTVGECTVGECTMGECTIEGCTMGHDFEQNDEWCCTESSNSRVPHPATSSGHWLKCPMLQCPMVQSSPLAHYVSLVSSCILHNNNYNKTTTTGVYGSSVESTSHMPSAPPTPPTASRWASSGELPETPPTTTSTNTNTTTTTTEAAAPPTTSDPAAEAERLTMYRCIISSIVESETIYLECLDVVLQYMKALKATLTTSQPVISPDDFSTVFYRITELHAAHNDFLNGLKEKTANWDGTSSIGELFRVLASKLDVYASFLQNYPRAVETVRRCGNQSAQFADITRSIKLRSLQGQAQSLEDLLHRPVARVQKNALVLHDLLKYTPDYHPDHDILREALRLTQNFLTHLSMLHTEAMFPAQERPQRHLVRNSFIVELVEGHRKLRHLFLFNDVIVCAKYKPTGRSEKFTFEVKWYISLHDIAVLCDSGPETLKESNPPNLVSLKSQASTVRDQLRRQEIASDNKGAGRMNSARNEKQRKKLAELEAQLVLASPNLPFRISKRAGSVHTFLISSEYERDQWGEAIQVLQANTPGVGGSSLTLQDLQSWITACRSFLKTNMGSFLLKSGRDDSLLLGDLHIVVSSLHGLTSPATDVYVCFEVDSYGHFFRKAKTKLTDGIEPHWNQDFIIELEGSQTLRILCYEDHPKLGVQLRGKTHLELSRSWLNDTLTERRVSLQDLVLVLSLKFLPPEATLRRVPTGKSSGLFGANIAHISRREKRSVPFIVTRCVREVERRGMQEVGIYRVSGLASDITKLKKSFEANPYEAEQLIKEVDIHSVTGLLKLFLRELPEALYTSELYPRFFEAYSATDNEYRKKTLLKLFSSLPQLNQSIIAYLLEHLVKIHEMEHLNKMSLHNLATVFGPTLLRPGDKPGNPSPAEKLAAGTVDVMAQAGILHFFLTRRANGEPIQVVSQ</sequence>
<dbReference type="SMART" id="SM00324">
    <property type="entry name" value="RhoGAP"/>
    <property type="match status" value="1"/>
</dbReference>
<dbReference type="InterPro" id="IPR008936">
    <property type="entry name" value="Rho_GTPase_activation_prot"/>
</dbReference>
<keyword evidence="3" id="KW-0343">GTPase activation</keyword>
<dbReference type="EMBL" id="JAWQEG010007478">
    <property type="protein sequence ID" value="KAK3852320.1"/>
    <property type="molecule type" value="Genomic_DNA"/>
</dbReference>
<feature type="compositionally biased region" description="Basic and acidic residues" evidence="7">
    <location>
        <begin position="176"/>
        <end position="194"/>
    </location>
</feature>
<keyword evidence="6" id="KW-0966">Cell projection</keyword>
<evidence type="ECO:0000259" key="9">
    <source>
        <dbReference type="PROSITE" id="PS50010"/>
    </source>
</evidence>
<dbReference type="InterPro" id="IPR001331">
    <property type="entry name" value="GDS_CDC24_CS"/>
</dbReference>
<dbReference type="GO" id="GO:0016020">
    <property type="term" value="C:membrane"/>
    <property type="evidence" value="ECO:0007669"/>
    <property type="project" value="TreeGrafter"/>
</dbReference>
<feature type="compositionally biased region" description="Polar residues" evidence="7">
    <location>
        <begin position="491"/>
        <end position="511"/>
    </location>
</feature>
<feature type="compositionally biased region" description="Basic and acidic residues" evidence="7">
    <location>
        <begin position="203"/>
        <end position="229"/>
    </location>
</feature>
<feature type="compositionally biased region" description="Basic and acidic residues" evidence="7">
    <location>
        <begin position="17"/>
        <end position="44"/>
    </location>
</feature>
<feature type="compositionally biased region" description="Polar residues" evidence="7">
    <location>
        <begin position="130"/>
        <end position="140"/>
    </location>
</feature>
<dbReference type="SMART" id="SM00233">
    <property type="entry name" value="PH"/>
    <property type="match status" value="1"/>
</dbReference>
<dbReference type="SMART" id="SM00239">
    <property type="entry name" value="C2"/>
    <property type="match status" value="1"/>
</dbReference>
<dbReference type="PROSITE" id="PS50010">
    <property type="entry name" value="DH_2"/>
    <property type="match status" value="1"/>
</dbReference>
<dbReference type="InterPro" id="IPR011993">
    <property type="entry name" value="PH-like_dom_sf"/>
</dbReference>
<reference evidence="11" key="1">
    <citation type="submission" date="2023-10" db="EMBL/GenBank/DDBJ databases">
        <title>Genome assemblies of two species of porcelain crab, Petrolisthes cinctipes and Petrolisthes manimaculis (Anomura: Porcellanidae).</title>
        <authorList>
            <person name="Angst P."/>
        </authorList>
    </citation>
    <scope>NUCLEOTIDE SEQUENCE</scope>
    <source>
        <strain evidence="11">PB745_01</strain>
        <tissue evidence="11">Gill</tissue>
    </source>
</reference>
<dbReference type="Pfam" id="PF00168">
    <property type="entry name" value="C2"/>
    <property type="match status" value="1"/>
</dbReference>
<feature type="region of interest" description="Disordered" evidence="7">
    <location>
        <begin position="438"/>
        <end position="561"/>
    </location>
</feature>
<evidence type="ECO:0000259" key="8">
    <source>
        <dbReference type="PROSITE" id="PS50004"/>
    </source>
</evidence>
<feature type="compositionally biased region" description="Pro residues" evidence="7">
    <location>
        <begin position="399"/>
        <end position="413"/>
    </location>
</feature>
<dbReference type="InterPro" id="IPR037769">
    <property type="entry name" value="Abr/Bcr"/>
</dbReference>
<feature type="domain" description="DH" evidence="9">
    <location>
        <begin position="780"/>
        <end position="968"/>
    </location>
</feature>
<feature type="compositionally biased region" description="Basic and acidic residues" evidence="7">
    <location>
        <begin position="72"/>
        <end position="96"/>
    </location>
</feature>
<feature type="domain" description="Rho-GAP" evidence="10">
    <location>
        <begin position="1323"/>
        <end position="1521"/>
    </location>
</feature>
<proteinExistence type="predicted"/>
<evidence type="ECO:0000256" key="3">
    <source>
        <dbReference type="ARBA" id="ARBA00022468"/>
    </source>
</evidence>
<dbReference type="Proteomes" id="UP001286313">
    <property type="component" value="Unassembled WGS sequence"/>
</dbReference>
<dbReference type="CDD" id="cd00160">
    <property type="entry name" value="RhoGEF"/>
    <property type="match status" value="1"/>
</dbReference>
<dbReference type="GO" id="GO:0030424">
    <property type="term" value="C:axon"/>
    <property type="evidence" value="ECO:0007669"/>
    <property type="project" value="UniProtKB-SubCell"/>
</dbReference>
<dbReference type="GO" id="GO:0005096">
    <property type="term" value="F:GTPase activator activity"/>
    <property type="evidence" value="ECO:0007669"/>
    <property type="project" value="UniProtKB-KW"/>
</dbReference>
<evidence type="ECO:0000256" key="4">
    <source>
        <dbReference type="ARBA" id="ARBA00022658"/>
    </source>
</evidence>
<dbReference type="FunFam" id="1.10.555.10:FF:000004">
    <property type="entry name" value="active breakpoint cluster region-related protein-like"/>
    <property type="match status" value="1"/>
</dbReference>
<comment type="subcellular location">
    <subcellularLocation>
        <location evidence="1">Cell projection</location>
        <location evidence="1">Axon</location>
    </subcellularLocation>
    <subcellularLocation>
        <location evidence="2">Cell projection</location>
        <location evidence="2">Dendritic spine</location>
    </subcellularLocation>
</comment>
<feature type="compositionally biased region" description="Basic and acidic residues" evidence="7">
    <location>
        <begin position="145"/>
        <end position="168"/>
    </location>
</feature>
<comment type="caution">
    <text evidence="11">The sequence shown here is derived from an EMBL/GenBank/DDBJ whole genome shotgun (WGS) entry which is preliminary data.</text>
</comment>
<dbReference type="InterPro" id="IPR000219">
    <property type="entry name" value="DH_dom"/>
</dbReference>
<dbReference type="PANTHER" id="PTHR23182:SF1">
    <property type="entry name" value="RHO GTPASE ACTIVATING PROTEIN AT 1A, ISOFORM E"/>
    <property type="match status" value="1"/>
</dbReference>
<evidence type="ECO:0000256" key="6">
    <source>
        <dbReference type="ARBA" id="ARBA00023273"/>
    </source>
</evidence>
<dbReference type="PROSITE" id="PS50238">
    <property type="entry name" value="RHOGAP"/>
    <property type="match status" value="1"/>
</dbReference>
<dbReference type="Pfam" id="PF00620">
    <property type="entry name" value="RhoGAP"/>
    <property type="match status" value="1"/>
</dbReference>
<dbReference type="PROSITE" id="PS50004">
    <property type="entry name" value="C2"/>
    <property type="match status" value="1"/>
</dbReference>
<evidence type="ECO:0000313" key="11">
    <source>
        <dbReference type="EMBL" id="KAK3852320.1"/>
    </source>
</evidence>
<evidence type="ECO:0000256" key="7">
    <source>
        <dbReference type="SAM" id="MobiDB-lite"/>
    </source>
</evidence>
<dbReference type="InterPro" id="IPR001849">
    <property type="entry name" value="PH_domain"/>
</dbReference>
<feature type="domain" description="C2" evidence="8">
    <location>
        <begin position="1174"/>
        <end position="1293"/>
    </location>
</feature>
<feature type="compositionally biased region" description="Low complexity" evidence="7">
    <location>
        <begin position="746"/>
        <end position="772"/>
    </location>
</feature>
<dbReference type="InterPro" id="IPR035892">
    <property type="entry name" value="C2_domain_sf"/>
</dbReference>
<feature type="compositionally biased region" description="Basic and acidic residues" evidence="7">
    <location>
        <begin position="103"/>
        <end position="117"/>
    </location>
</feature>
<accession>A0AAE1BKK1</accession>
<evidence type="ECO:0000313" key="12">
    <source>
        <dbReference type="Proteomes" id="UP001286313"/>
    </source>
</evidence>
<dbReference type="Gene3D" id="2.30.29.30">
    <property type="entry name" value="Pleckstrin-homology domain (PH domain)/Phosphotyrosine-binding domain (PTB)"/>
    <property type="match status" value="1"/>
</dbReference>
<feature type="region of interest" description="Disordered" evidence="7">
    <location>
        <begin position="713"/>
        <end position="772"/>
    </location>
</feature>
<dbReference type="SUPFAM" id="SSF49562">
    <property type="entry name" value="C2 domain (Calcium/lipid-binding domain, CaLB)"/>
    <property type="match status" value="1"/>
</dbReference>
<dbReference type="SUPFAM" id="SSF50729">
    <property type="entry name" value="PH domain-like"/>
    <property type="match status" value="1"/>
</dbReference>
<feature type="compositionally biased region" description="Acidic residues" evidence="7">
    <location>
        <begin position="230"/>
        <end position="240"/>
    </location>
</feature>
<feature type="compositionally biased region" description="Polar residues" evidence="7">
    <location>
        <begin position="523"/>
        <end position="543"/>
    </location>
</feature>
<dbReference type="SMART" id="SM00325">
    <property type="entry name" value="RhoGEF"/>
    <property type="match status" value="1"/>
</dbReference>
<gene>
    <name evidence="11" type="ORF">Pcinc_041089</name>
</gene>
<dbReference type="InterPro" id="IPR000198">
    <property type="entry name" value="RhoGAP_dom"/>
</dbReference>
<keyword evidence="5" id="KW-0770">Synapse</keyword>
<dbReference type="InterPro" id="IPR000008">
    <property type="entry name" value="C2_dom"/>
</dbReference>
<feature type="compositionally biased region" description="Basic and acidic residues" evidence="7">
    <location>
        <begin position="1"/>
        <end position="10"/>
    </location>
</feature>
<evidence type="ECO:0008006" key="13">
    <source>
        <dbReference type="Google" id="ProtNLM"/>
    </source>
</evidence>
<dbReference type="Pfam" id="PF19057">
    <property type="entry name" value="PH_19"/>
    <property type="match status" value="1"/>
</dbReference>
<keyword evidence="12" id="KW-1185">Reference proteome</keyword>
<dbReference type="Gene3D" id="1.20.900.10">
    <property type="entry name" value="Dbl homology (DH) domain"/>
    <property type="match status" value="1"/>
</dbReference>
<dbReference type="PROSITE" id="PS00741">
    <property type="entry name" value="DH_1"/>
    <property type="match status" value="1"/>
</dbReference>
<name>A0AAE1BKK1_PETCI</name>
<feature type="region of interest" description="Disordered" evidence="7">
    <location>
        <begin position="1"/>
        <end position="241"/>
    </location>
</feature>
<evidence type="ECO:0000256" key="2">
    <source>
        <dbReference type="ARBA" id="ARBA00004552"/>
    </source>
</evidence>
<dbReference type="PANTHER" id="PTHR23182">
    <property type="entry name" value="BREAKPOINT CLUSTER REGION PROTEIN BCR"/>
    <property type="match status" value="1"/>
</dbReference>
<keyword evidence="4" id="KW-0344">Guanine-nucleotide releasing factor</keyword>
<dbReference type="InterPro" id="IPR035899">
    <property type="entry name" value="DBL_dom_sf"/>
</dbReference>
<evidence type="ECO:0000256" key="5">
    <source>
        <dbReference type="ARBA" id="ARBA00023018"/>
    </source>
</evidence>
<protein>
    <recommendedName>
        <fullName evidence="13">Active breakpoint cluster region-related protein</fullName>
    </recommendedName>
</protein>
<dbReference type="GO" id="GO:0035556">
    <property type="term" value="P:intracellular signal transduction"/>
    <property type="evidence" value="ECO:0007669"/>
    <property type="project" value="InterPro"/>
</dbReference>
<feature type="compositionally biased region" description="Polar residues" evidence="7">
    <location>
        <begin position="447"/>
        <end position="479"/>
    </location>
</feature>
<dbReference type="Gene3D" id="1.10.555.10">
    <property type="entry name" value="Rho GTPase activation protein"/>
    <property type="match status" value="1"/>
</dbReference>